<evidence type="ECO:0000259" key="1">
    <source>
        <dbReference type="Pfam" id="PF20250"/>
    </source>
</evidence>
<proteinExistence type="predicted"/>
<evidence type="ECO:0000313" key="2">
    <source>
        <dbReference type="EMBL" id="CDF58047.1"/>
    </source>
</evidence>
<dbReference type="Pfam" id="PF20250">
    <property type="entry name" value="FapA_N"/>
    <property type="match status" value="1"/>
</dbReference>
<dbReference type="InterPro" id="IPR046865">
    <property type="entry name" value="FapA_b_solenoid"/>
</dbReference>
<dbReference type="OrthoDB" id="1279at2"/>
<keyword evidence="3" id="KW-1185">Reference proteome</keyword>
<organism evidence="2 3">
    <name type="scientific">Thermobrachium celere DSM 8682</name>
    <dbReference type="NCBI Taxonomy" id="941824"/>
    <lineage>
        <taxon>Bacteria</taxon>
        <taxon>Bacillati</taxon>
        <taxon>Bacillota</taxon>
        <taxon>Clostridia</taxon>
        <taxon>Eubacteriales</taxon>
        <taxon>Clostridiaceae</taxon>
        <taxon>Thermobrachium</taxon>
    </lineage>
</organism>
<dbReference type="Proteomes" id="UP000014923">
    <property type="component" value="Unassembled WGS sequence"/>
</dbReference>
<dbReference type="AlphaFoldDB" id="R7RPF4"/>
<dbReference type="RefSeq" id="WP_018661763.1">
    <property type="nucleotide sequence ID" value="NZ_HF952018.1"/>
</dbReference>
<dbReference type="PANTHER" id="PTHR38032:SF1">
    <property type="entry name" value="RNA-BINDING PROTEIN KHPB N-TERMINAL DOMAIN-CONTAINING PROTEIN"/>
    <property type="match status" value="1"/>
</dbReference>
<sequence>MIVEKKIKKIDDISKSEFKNGKLIYYSGEGNINVSFNSDLLVKVNNIVMDGPFKFNADDILEVELNHKIYKNFINLNVSSDKLIAEIKLNKTKLKKWSIKDTNLDSNIYIDYFFTNEDLQDAEITKLIFDILNENKVIYGIQIDSIKKIIETGEGIIAQGKPPVDPIDDKIEYYFGKKEINNITLENAEKVDYYNNINEVDFVEKGSILATLHIGREGTIGFDIYGKPVHPRKRKKINIKNGPGCKILDEINAIAEISGMPKIKNNSICVFPTYKIKGDIDKKVGNIEFNGTIYIDGNVLDGIKIISGKEIIVNGNVNLSELYANADITVSGNVIGSKVIVGSKVANMIKIESYLMFVREFLMKLIQIYKEVSNKNVITDNDKISKLLKIIIISKLKTLKDNIDNMYIDIINTPKTDKDLLQKVQSIHDNLNLISIKGCLEDVFVTLDLTSSLIENIKIDLSPSDVKIAYCQNSTIFSTNNVEITGVGCYNTNVYAENCIIFKNNKSVLRGGKIEAKKIIKAREVGSAIGVTTILKTSKEGLIEADIVYQNTIIMFDEIKFKIDEPVKSFKAYMEKGELRVENLKL</sequence>
<reference evidence="2" key="1">
    <citation type="submission" date="2013-03" db="EMBL/GenBank/DDBJ databases">
        <title>Draft genome sequence of the hydrogen-ethanol-producing anaerobic alkalithermophilic Caloramator celere.</title>
        <authorList>
            <person name="Ciranna A."/>
            <person name="Larjo A."/>
            <person name="Kivisto A."/>
            <person name="Santala V."/>
            <person name="Roos C."/>
            <person name="Karp M."/>
        </authorList>
    </citation>
    <scope>NUCLEOTIDE SEQUENCE [LARGE SCALE GENOMIC DNA]</scope>
    <source>
        <strain evidence="2">DSM 8682</strain>
    </source>
</reference>
<dbReference type="InterPro" id="IPR046866">
    <property type="entry name" value="FapA_N"/>
</dbReference>
<feature type="domain" description="Flagellar Assembly Protein A N-terminal region" evidence="1">
    <location>
        <begin position="74"/>
        <end position="266"/>
    </location>
</feature>
<evidence type="ECO:0000313" key="3">
    <source>
        <dbReference type="Proteomes" id="UP000014923"/>
    </source>
</evidence>
<name>R7RPF4_9CLOT</name>
<accession>R7RPF4</accession>
<comment type="caution">
    <text evidence="2">The sequence shown here is derived from an EMBL/GenBank/DDBJ whole genome shotgun (WGS) entry which is preliminary data.</text>
</comment>
<dbReference type="InterPro" id="IPR005646">
    <property type="entry name" value="FapA"/>
</dbReference>
<protein>
    <recommendedName>
        <fullName evidence="1">Flagellar Assembly Protein A N-terminal region domain-containing protein</fullName>
    </recommendedName>
</protein>
<dbReference type="eggNOG" id="COG1315">
    <property type="taxonomic scope" value="Bacteria"/>
</dbReference>
<dbReference type="PANTHER" id="PTHR38032">
    <property type="entry name" value="POLYMERASE-RELATED"/>
    <property type="match status" value="1"/>
</dbReference>
<dbReference type="Pfam" id="PF03961">
    <property type="entry name" value="FapA"/>
    <property type="match status" value="1"/>
</dbReference>
<gene>
    <name evidence="2" type="ORF">TCEL_01961</name>
</gene>
<dbReference type="HOGENOM" id="CLU_015044_1_0_9"/>
<dbReference type="EMBL" id="CAVN010000093">
    <property type="protein sequence ID" value="CDF58047.1"/>
    <property type="molecule type" value="Genomic_DNA"/>
</dbReference>